<feature type="compositionally biased region" description="Low complexity" evidence="1">
    <location>
        <begin position="50"/>
        <end position="60"/>
    </location>
</feature>
<feature type="chain" id="PRO_5046151638" description="SGNH hydrolase-type esterase domain-containing protein" evidence="2">
    <location>
        <begin position="22"/>
        <end position="415"/>
    </location>
</feature>
<protein>
    <recommendedName>
        <fullName evidence="5">SGNH hydrolase-type esterase domain-containing protein</fullName>
    </recommendedName>
</protein>
<dbReference type="PANTHER" id="PTHR30383:SF5">
    <property type="entry name" value="SGNH HYDROLASE-TYPE ESTERASE DOMAIN-CONTAINING PROTEIN"/>
    <property type="match status" value="1"/>
</dbReference>
<feature type="compositionally biased region" description="Low complexity" evidence="1">
    <location>
        <begin position="28"/>
        <end position="37"/>
    </location>
</feature>
<dbReference type="EMBL" id="JAJITC010000013">
    <property type="protein sequence ID" value="MCC8404555.1"/>
    <property type="molecule type" value="Genomic_DNA"/>
</dbReference>
<organism evidence="3 4">
    <name type="scientific">Paraburkholderia translucens</name>
    <dbReference type="NCBI Taxonomy" id="2886945"/>
    <lineage>
        <taxon>Bacteria</taxon>
        <taxon>Pseudomonadati</taxon>
        <taxon>Pseudomonadota</taxon>
        <taxon>Betaproteobacteria</taxon>
        <taxon>Burkholderiales</taxon>
        <taxon>Burkholderiaceae</taxon>
        <taxon>Paraburkholderia</taxon>
    </lineage>
</organism>
<dbReference type="Pfam" id="PF07676">
    <property type="entry name" value="PD40"/>
    <property type="match status" value="1"/>
</dbReference>
<evidence type="ECO:0000313" key="4">
    <source>
        <dbReference type="Proteomes" id="UP001430614"/>
    </source>
</evidence>
<proteinExistence type="predicted"/>
<dbReference type="RefSeq" id="WP_230563374.1">
    <property type="nucleotide sequence ID" value="NZ_JAJITC010000013.1"/>
</dbReference>
<accession>A0ABS8KIK5</accession>
<evidence type="ECO:0000256" key="2">
    <source>
        <dbReference type="SAM" id="SignalP"/>
    </source>
</evidence>
<dbReference type="Gene3D" id="3.40.50.1110">
    <property type="entry name" value="SGNH hydrolase"/>
    <property type="match status" value="1"/>
</dbReference>
<name>A0ABS8KIK5_9BURK</name>
<dbReference type="InterPro" id="IPR051532">
    <property type="entry name" value="Ester_Hydrolysis_Enzymes"/>
</dbReference>
<keyword evidence="4" id="KW-1185">Reference proteome</keyword>
<dbReference type="PANTHER" id="PTHR30383">
    <property type="entry name" value="THIOESTERASE 1/PROTEASE 1/LYSOPHOSPHOLIPASE L1"/>
    <property type="match status" value="1"/>
</dbReference>
<evidence type="ECO:0000313" key="3">
    <source>
        <dbReference type="EMBL" id="MCC8404555.1"/>
    </source>
</evidence>
<comment type="caution">
    <text evidence="3">The sequence shown here is derived from an EMBL/GenBank/DDBJ whole genome shotgun (WGS) entry which is preliminary data.</text>
</comment>
<evidence type="ECO:0008006" key="5">
    <source>
        <dbReference type="Google" id="ProtNLM"/>
    </source>
</evidence>
<dbReference type="Proteomes" id="UP001430614">
    <property type="component" value="Unassembled WGS sequence"/>
</dbReference>
<reference evidence="3 4" key="1">
    <citation type="submission" date="2021-11" db="EMBL/GenBank/DDBJ databases">
        <authorList>
            <person name="Oh E.-T."/>
            <person name="Kim S.-B."/>
        </authorList>
    </citation>
    <scope>NUCLEOTIDE SEQUENCE [LARGE SCALE GENOMIC DNA]</scope>
    <source>
        <strain evidence="3 4">MMS20-SJTN17</strain>
    </source>
</reference>
<dbReference type="PROSITE" id="PS51257">
    <property type="entry name" value="PROKAR_LIPOPROTEIN"/>
    <property type="match status" value="1"/>
</dbReference>
<dbReference type="Gene3D" id="2.120.10.30">
    <property type="entry name" value="TolB, C-terminal domain"/>
    <property type="match status" value="1"/>
</dbReference>
<evidence type="ECO:0000256" key="1">
    <source>
        <dbReference type="SAM" id="MobiDB-lite"/>
    </source>
</evidence>
<feature type="signal peptide" evidence="2">
    <location>
        <begin position="1"/>
        <end position="21"/>
    </location>
</feature>
<keyword evidence="2" id="KW-0732">Signal</keyword>
<dbReference type="InterPro" id="IPR036514">
    <property type="entry name" value="SGNH_hydro_sf"/>
</dbReference>
<dbReference type="InterPro" id="IPR011659">
    <property type="entry name" value="WD40"/>
</dbReference>
<dbReference type="InterPro" id="IPR011042">
    <property type="entry name" value="6-blade_b-propeller_TolB-like"/>
</dbReference>
<feature type="compositionally biased region" description="Pro residues" evidence="1">
    <location>
        <begin position="38"/>
        <end position="49"/>
    </location>
</feature>
<dbReference type="SUPFAM" id="SSF69304">
    <property type="entry name" value="Tricorn protease N-terminal domain"/>
    <property type="match status" value="1"/>
</dbReference>
<dbReference type="SUPFAM" id="SSF52266">
    <property type="entry name" value="SGNH hydrolase"/>
    <property type="match status" value="2"/>
</dbReference>
<gene>
    <name evidence="3" type="ORF">LJ655_22165</name>
</gene>
<feature type="region of interest" description="Disordered" evidence="1">
    <location>
        <begin position="23"/>
        <end position="61"/>
    </location>
</feature>
<sequence>MNRKQSLCVAFATTLILSACGGGGNSSATTPTATAPTPTTPTPTTPTPTPTATTPTPTATSGHYGAYSQLVSGKYQVFVVDTSTNVTTQITRVGNNTSPNFSADGTKVLYTTDRNGTSEQYFAPVTGGTEYPAVSSSNLFAVGDSLTVGVGSSGGGYPEQLSALLNNRTYINAGVGGQTSTQIATRIGAESTAMTLDNSAVPSSGPVNASNLSTSLLSTPADDVTRSVLGTICSVHGVLARTAVGGPPSTSETYTFTRDTSGQAVACSPGSSFVADAQGYDTWTALIWVGRNNYWDPTTVIADVKSIVQWLKPINAHFVVLSVTKADLPVEYPGAAGAQTIDDLNATLKATYPDNFIDIETPLVNAYNPSLPQDVIDHTNNIPPTSLRFDIVHLNDAGYAIVAQQVKSFLTSKNW</sequence>